<accession>A0AAE1DSW1</accession>
<keyword evidence="2" id="KW-1185">Reference proteome</keyword>
<name>A0AAE1DSW1_9GAST</name>
<evidence type="ECO:0000313" key="1">
    <source>
        <dbReference type="EMBL" id="KAK3781065.1"/>
    </source>
</evidence>
<dbReference type="Proteomes" id="UP001283361">
    <property type="component" value="Unassembled WGS sequence"/>
</dbReference>
<organism evidence="1 2">
    <name type="scientific">Elysia crispata</name>
    <name type="common">lettuce slug</name>
    <dbReference type="NCBI Taxonomy" id="231223"/>
    <lineage>
        <taxon>Eukaryota</taxon>
        <taxon>Metazoa</taxon>
        <taxon>Spiralia</taxon>
        <taxon>Lophotrochozoa</taxon>
        <taxon>Mollusca</taxon>
        <taxon>Gastropoda</taxon>
        <taxon>Heterobranchia</taxon>
        <taxon>Euthyneura</taxon>
        <taxon>Panpulmonata</taxon>
        <taxon>Sacoglossa</taxon>
        <taxon>Placobranchoidea</taxon>
        <taxon>Plakobranchidae</taxon>
        <taxon>Elysia</taxon>
    </lineage>
</organism>
<dbReference type="AlphaFoldDB" id="A0AAE1DSW1"/>
<protein>
    <submittedName>
        <fullName evidence="1">Uncharacterized protein</fullName>
    </submittedName>
</protein>
<sequence>MQEYLGSNEPYFKEHMRRKLVKTLDSDTVITNIQGKNIVITILMTAEKIKDQFWKQQKENETSTEKLRIIHTKTNLSTRKDLQYSKDFYTNREVVCDLDAYMNY</sequence>
<dbReference type="EMBL" id="JAWDGP010002669">
    <property type="protein sequence ID" value="KAK3781065.1"/>
    <property type="molecule type" value="Genomic_DNA"/>
</dbReference>
<proteinExistence type="predicted"/>
<comment type="caution">
    <text evidence="1">The sequence shown here is derived from an EMBL/GenBank/DDBJ whole genome shotgun (WGS) entry which is preliminary data.</text>
</comment>
<evidence type="ECO:0000313" key="2">
    <source>
        <dbReference type="Proteomes" id="UP001283361"/>
    </source>
</evidence>
<reference evidence="1" key="1">
    <citation type="journal article" date="2023" name="G3 (Bethesda)">
        <title>A reference genome for the long-term kleptoplast-retaining sea slug Elysia crispata morphotype clarki.</title>
        <authorList>
            <person name="Eastman K.E."/>
            <person name="Pendleton A.L."/>
            <person name="Shaikh M.A."/>
            <person name="Suttiyut T."/>
            <person name="Ogas R."/>
            <person name="Tomko P."/>
            <person name="Gavelis G."/>
            <person name="Widhalm J.R."/>
            <person name="Wisecaver J.H."/>
        </authorList>
    </citation>
    <scope>NUCLEOTIDE SEQUENCE</scope>
    <source>
        <strain evidence="1">ECLA1</strain>
    </source>
</reference>
<gene>
    <name evidence="1" type="ORF">RRG08_022329</name>
</gene>